<proteinExistence type="predicted"/>
<dbReference type="Proteomes" id="UP000005408">
    <property type="component" value="Unassembled WGS sequence"/>
</dbReference>
<evidence type="ECO:0000313" key="2">
    <source>
        <dbReference type="EnsemblMetazoa" id="G31835.1:cds"/>
    </source>
</evidence>
<name>A0A8W8MAE3_MAGGI</name>
<dbReference type="OrthoDB" id="6052504at2759"/>
<keyword evidence="3" id="KW-1185">Reference proteome</keyword>
<protein>
    <submittedName>
        <fullName evidence="2">Uncharacterized protein</fullName>
    </submittedName>
</protein>
<dbReference type="AlphaFoldDB" id="A0A8W8MAE3"/>
<feature type="signal peptide" evidence="1">
    <location>
        <begin position="1"/>
        <end position="21"/>
    </location>
</feature>
<accession>A0A8W8MAE3</accession>
<organism evidence="2 3">
    <name type="scientific">Magallana gigas</name>
    <name type="common">Pacific oyster</name>
    <name type="synonym">Crassostrea gigas</name>
    <dbReference type="NCBI Taxonomy" id="29159"/>
    <lineage>
        <taxon>Eukaryota</taxon>
        <taxon>Metazoa</taxon>
        <taxon>Spiralia</taxon>
        <taxon>Lophotrochozoa</taxon>
        <taxon>Mollusca</taxon>
        <taxon>Bivalvia</taxon>
        <taxon>Autobranchia</taxon>
        <taxon>Pteriomorphia</taxon>
        <taxon>Ostreida</taxon>
        <taxon>Ostreoidea</taxon>
        <taxon>Ostreidae</taxon>
        <taxon>Magallana</taxon>
    </lineage>
</organism>
<feature type="chain" id="PRO_5036492748" evidence="1">
    <location>
        <begin position="22"/>
        <end position="232"/>
    </location>
</feature>
<evidence type="ECO:0000313" key="3">
    <source>
        <dbReference type="Proteomes" id="UP000005408"/>
    </source>
</evidence>
<evidence type="ECO:0000256" key="1">
    <source>
        <dbReference type="SAM" id="SignalP"/>
    </source>
</evidence>
<reference evidence="2" key="1">
    <citation type="submission" date="2022-08" db="UniProtKB">
        <authorList>
            <consortium name="EnsemblMetazoa"/>
        </authorList>
    </citation>
    <scope>IDENTIFICATION</scope>
    <source>
        <strain evidence="2">05x7-T-G4-1.051#20</strain>
    </source>
</reference>
<keyword evidence="1" id="KW-0732">Signal</keyword>
<sequence>MQEHRFCLAVMVLTFSQLCQSLEEGGLQQGKLQSLNMGRRSWGHPKINKDFQTVVGEFNKEDDCWDSGPDNVDLSVSDERQLIGIRFIIGYLLHKNPFVEYAIKSLYRQCDQRQSFATLGLQSSCPSEQSFPTKVKFLGKRCYVVQPEKQCVTYAKCSEKSPCHNGFETGSEMSKCLQDNFRTFNVWVYCERFGFRLIQLNLPQCCSCNKFSLCVVSPTTPGETTGPTIPQN</sequence>
<dbReference type="EnsemblMetazoa" id="G31835.1">
    <property type="protein sequence ID" value="G31835.1:cds"/>
    <property type="gene ID" value="G31835"/>
</dbReference>